<dbReference type="InterPro" id="IPR053159">
    <property type="entry name" value="Hybrid_Histidine_Kinase"/>
</dbReference>
<dbReference type="InterPro" id="IPR000700">
    <property type="entry name" value="PAS-assoc_C"/>
</dbReference>
<evidence type="ECO:0000256" key="5">
    <source>
        <dbReference type="ARBA" id="ARBA00022737"/>
    </source>
</evidence>
<gene>
    <name evidence="14" type="ORF">SAMN05444169_3890</name>
</gene>
<dbReference type="SMART" id="SM00220">
    <property type="entry name" value="S_TKc"/>
    <property type="match status" value="1"/>
</dbReference>
<keyword evidence="7" id="KW-0418">Kinase</keyword>
<dbReference type="GO" id="GO:0000155">
    <property type="term" value="F:phosphorelay sensor kinase activity"/>
    <property type="evidence" value="ECO:0007669"/>
    <property type="project" value="InterPro"/>
</dbReference>
<keyword evidence="4" id="KW-0808">Transferase</keyword>
<keyword evidence="5" id="KW-0677">Repeat</keyword>
<feature type="domain" description="Protein kinase" evidence="10">
    <location>
        <begin position="1"/>
        <end position="277"/>
    </location>
</feature>
<dbReference type="InterPro" id="IPR005467">
    <property type="entry name" value="His_kinase_dom"/>
</dbReference>
<dbReference type="InterPro" id="IPR011009">
    <property type="entry name" value="Kinase-like_dom_sf"/>
</dbReference>
<comment type="catalytic activity">
    <reaction evidence="1">
        <text>ATP + protein L-histidine = ADP + protein N-phospho-L-histidine.</text>
        <dbReference type="EC" id="2.7.13.3"/>
    </reaction>
</comment>
<evidence type="ECO:0000256" key="3">
    <source>
        <dbReference type="ARBA" id="ARBA00022553"/>
    </source>
</evidence>
<dbReference type="SMART" id="SM00388">
    <property type="entry name" value="HisKA"/>
    <property type="match status" value="1"/>
</dbReference>
<evidence type="ECO:0000259" key="10">
    <source>
        <dbReference type="PROSITE" id="PS50011"/>
    </source>
</evidence>
<dbReference type="SUPFAM" id="SSF56112">
    <property type="entry name" value="Protein kinase-like (PK-like)"/>
    <property type="match status" value="1"/>
</dbReference>
<dbReference type="SUPFAM" id="SSF55781">
    <property type="entry name" value="GAF domain-like"/>
    <property type="match status" value="1"/>
</dbReference>
<dbReference type="SMART" id="SM00065">
    <property type="entry name" value="GAF"/>
    <property type="match status" value="1"/>
</dbReference>
<dbReference type="GO" id="GO:0005524">
    <property type="term" value="F:ATP binding"/>
    <property type="evidence" value="ECO:0007669"/>
    <property type="project" value="UniProtKB-KW"/>
</dbReference>
<dbReference type="Gene3D" id="3.30.450.40">
    <property type="match status" value="1"/>
</dbReference>
<dbReference type="Gene3D" id="1.10.287.130">
    <property type="match status" value="1"/>
</dbReference>
<dbReference type="SUPFAM" id="SSF52540">
    <property type="entry name" value="P-loop containing nucleoside triphosphate hydrolases"/>
    <property type="match status" value="1"/>
</dbReference>
<accession>A0A1M5M8Y2</accession>
<dbReference type="CDD" id="cd14014">
    <property type="entry name" value="STKc_PknB_like"/>
    <property type="match status" value="1"/>
</dbReference>
<dbReference type="InterPro" id="IPR029016">
    <property type="entry name" value="GAF-like_dom_sf"/>
</dbReference>
<dbReference type="Pfam" id="PF13191">
    <property type="entry name" value="AAA_16"/>
    <property type="match status" value="1"/>
</dbReference>
<dbReference type="InterPro" id="IPR041664">
    <property type="entry name" value="AAA_16"/>
</dbReference>
<dbReference type="CDD" id="cd00130">
    <property type="entry name" value="PAS"/>
    <property type="match status" value="1"/>
</dbReference>
<organism evidence="14 15">
    <name type="scientific">Bradyrhizobium erythrophlei</name>
    <dbReference type="NCBI Taxonomy" id="1437360"/>
    <lineage>
        <taxon>Bacteria</taxon>
        <taxon>Pseudomonadati</taxon>
        <taxon>Pseudomonadota</taxon>
        <taxon>Alphaproteobacteria</taxon>
        <taxon>Hyphomicrobiales</taxon>
        <taxon>Nitrobacteraceae</taxon>
        <taxon>Bradyrhizobium</taxon>
    </lineage>
</organism>
<dbReference type="InterPro" id="IPR000719">
    <property type="entry name" value="Prot_kinase_dom"/>
</dbReference>
<dbReference type="InterPro" id="IPR004358">
    <property type="entry name" value="Sig_transdc_His_kin-like_C"/>
</dbReference>
<protein>
    <recommendedName>
        <fullName evidence="2">histidine kinase</fullName>
        <ecNumber evidence="2">2.7.13.3</ecNumber>
    </recommendedName>
</protein>
<dbReference type="Pfam" id="PF00512">
    <property type="entry name" value="HisKA"/>
    <property type="match status" value="1"/>
</dbReference>
<dbReference type="Gene3D" id="3.30.450.20">
    <property type="entry name" value="PAS domain"/>
    <property type="match status" value="2"/>
</dbReference>
<feature type="domain" description="PAS" evidence="12">
    <location>
        <begin position="1463"/>
        <end position="1505"/>
    </location>
</feature>
<dbReference type="InterPro" id="IPR036890">
    <property type="entry name" value="HATPase_C_sf"/>
</dbReference>
<dbReference type="PROSITE" id="PS50011">
    <property type="entry name" value="PROTEIN_KINASE_DOM"/>
    <property type="match status" value="1"/>
</dbReference>
<keyword evidence="3" id="KW-0597">Phosphoprotein</keyword>
<evidence type="ECO:0000259" key="12">
    <source>
        <dbReference type="PROSITE" id="PS50112"/>
    </source>
</evidence>
<evidence type="ECO:0000256" key="1">
    <source>
        <dbReference type="ARBA" id="ARBA00000085"/>
    </source>
</evidence>
<name>A0A1M5M8Y2_9BRAD</name>
<dbReference type="SUPFAM" id="SSF55785">
    <property type="entry name" value="PYP-like sensor domain (PAS domain)"/>
    <property type="match status" value="2"/>
</dbReference>
<evidence type="ECO:0000256" key="7">
    <source>
        <dbReference type="ARBA" id="ARBA00022777"/>
    </source>
</evidence>
<evidence type="ECO:0000256" key="8">
    <source>
        <dbReference type="ARBA" id="ARBA00022840"/>
    </source>
</evidence>
<dbReference type="InterPro" id="IPR000014">
    <property type="entry name" value="PAS"/>
</dbReference>
<feature type="domain" description="Histidine kinase" evidence="11">
    <location>
        <begin position="1739"/>
        <end position="1955"/>
    </location>
</feature>
<dbReference type="SUPFAM" id="SSF55874">
    <property type="entry name" value="ATPase domain of HSP90 chaperone/DNA topoisomerase II/histidine kinase"/>
    <property type="match status" value="1"/>
</dbReference>
<dbReference type="InterPro" id="IPR003018">
    <property type="entry name" value="GAF"/>
</dbReference>
<proteinExistence type="predicted"/>
<dbReference type="Gene3D" id="1.10.510.10">
    <property type="entry name" value="Transferase(Phosphotransferase) domain 1"/>
    <property type="match status" value="1"/>
</dbReference>
<dbReference type="PANTHER" id="PTHR43642">
    <property type="entry name" value="HYBRID SIGNAL TRANSDUCTION HISTIDINE KINASE G"/>
    <property type="match status" value="1"/>
</dbReference>
<feature type="domain" description="PAC" evidence="13">
    <location>
        <begin position="1536"/>
        <end position="1585"/>
    </location>
</feature>
<dbReference type="InterPro" id="IPR027417">
    <property type="entry name" value="P-loop_NTPase"/>
</dbReference>
<keyword evidence="9" id="KW-0902">Two-component regulatory system</keyword>
<dbReference type="InterPro" id="IPR003594">
    <property type="entry name" value="HATPase_dom"/>
</dbReference>
<dbReference type="PROSITE" id="PS50109">
    <property type="entry name" value="HIS_KIN"/>
    <property type="match status" value="1"/>
</dbReference>
<dbReference type="SMART" id="SM00091">
    <property type="entry name" value="PAS"/>
    <property type="match status" value="1"/>
</dbReference>
<dbReference type="SMART" id="SM00387">
    <property type="entry name" value="HATPase_c"/>
    <property type="match status" value="1"/>
</dbReference>
<sequence>MQEFSSYVFSPLREGDIALYRGSGNGLAPILLVAAEETSPGSVERLEHEYALKAELDADWAARSVALTRYKDRLTLVLKDPGGAPVDRLLGRPLGVPQFLRIAIPLAGALLRMHERGLIHKDIKPANILADTASGGVWLTGFGVASRLPREHQIPAPPAVIAGTLAYMAPEQTGRMNRSVDSRSDLYALGVTFYEMLTAQLPFTAADPMEWVHCHIARQPVPPHERVADVPIALSAIVMKLLAKTAEERYQTAAGVEADLRRCLAAWESQGRIEPFALGAHDASDRLRIPEKLYGREREIEALLASFDRVVATGTLELVLVSGYSGIGKSSVVNELHKALVPPRGLFASGKFDQYKRDIPYATVGQAFQSLVRSLLSQSEEELARWRDALIDALGPNGQLMVNLVPELELVIGKQPPVAELPPQDAQNRFQLVFRGFLGVFARKEHPLALFLDDLQWLDAATLDLLAHLVTNPEVRHLLLVGAYRDNEISPAHPLLRTLDVIRKAGARVQEISLAPLAREDLSRLIEDTLGCTPGGAAPLARLVHEKTGGNPFFAIQFVSALAEEGLLRFDHDAARWRWELDRLHAKGYTDNVVDLMVGKLTRLPVETQAALQQLACLGNAAEITMLSIVLGKSNADVRSDLWNAVRLELVEHSGSSYKFTHDRVQEAAYSLIPERLRAEAHLRVGRLLAAHTPPEKRKEAIFEIVNQLNRGAALITSRDEREQLAEFNLLAGQRAKASAAYASALTYLITGATLLPEDSWERRYELAFALELNRGECEFLTGALTEAEQRLAAISTRAATTVERATVACLRVDLYTTLDQGSRAIAVGLDYLRHLGIDWSPHPTEEETRREYERIWSQLGGRPIESLIDLPLMSDPASLATLDVLAKIGVPAFYTDANLLALITCRGVNLSLERGNCAASCSAYVWLSMIARARFGDYQAAVYRFGQLGYDLVERRGLTRFQARTYMDFGYGVVPWIRHVRAGRDLVHRAFEAANKLGDLTYAAYCGNQLNANLLAAGDPLAEVEREAERGLAFAQKARFGFVIDSIAPQLGLIRTLRGLTPTFGSFDDEQFDESRIERRFSENPDLAFVECWYWIRKLQARFFAGDYASAIEAWSRAQRLLWTSVSQLETAEYHFFGALSQAASCDSAPTGERQQRLDAVATHQRQLQLWAASCPDNFENRVALIGAEIARLEGRKFDAERLYEQAIRSARANGFVHNEALANELASRFYAAHGFEKIARVYLQDARHGYLRWGADGKVRQLERLHPHLRDAPVPASPTTTIGAPVERLDVGTVLKAAQAVSGEIVLAELIKTLLRIVVEHAGAARGLLILFPADEPKIAAEATTGRGRVEVTLRDAAPSPAELPEAVLHTVIRTRESVILDDASAQDPFSTDEYICQKRARSVLCMPLVKQSKLIGVLYLENNLASHVFTPARISVLKMLASQAAISLENARLYGDLGEREARIRRLVDSNIVGIVIWDVHGRIIEANQAFLDIVGYTREDLTSLRWTELTPAEWRDVDDQAFAELNTTGSVRPCEKEYFRKDGGRVPVVVARAIFDWNRDEGVAFVLDMTERKRAEVELRESEQNYRMLFESIDEGFCTIEVLFDQNEKPVDYRFLQISPSFERQTGIKNAAGRRMREIAPQHEEHWFDIYGRIALTGEPMRFENEAKQLGRWYDVYAFRVEDASRRRVGILFNDITERKRAEEKLRASEQRLLDAQMELARVTRVTSLGELTASIAHEVNQPLAAVVANAEASLRWLNRAVPDLDAARRSVEWVISDGNRASEVIQRVRALAKKSDVEMVPLDVNDVVRETIALVHRELISHQVLLRTELASPLPMVLGDRVQLQQVIINLVMNGIEAMQSVTDRSRKLVIRSGQDETRQVILSVTDCGTGISAENAGRLFNPFFTTKSSGMGMGLSICRSIMQGHGGRLWATANLPHGATFQFTLPVSADTAS</sequence>
<evidence type="ECO:0000313" key="15">
    <source>
        <dbReference type="Proteomes" id="UP000190675"/>
    </source>
</evidence>
<dbReference type="CDD" id="cd00082">
    <property type="entry name" value="HisKA"/>
    <property type="match status" value="1"/>
</dbReference>
<dbReference type="Proteomes" id="UP000190675">
    <property type="component" value="Chromosome I"/>
</dbReference>
<evidence type="ECO:0000313" key="14">
    <source>
        <dbReference type="EMBL" id="SHG73722.1"/>
    </source>
</evidence>
<dbReference type="NCBIfam" id="TIGR00229">
    <property type="entry name" value="sensory_box"/>
    <property type="match status" value="2"/>
</dbReference>
<evidence type="ECO:0000256" key="9">
    <source>
        <dbReference type="ARBA" id="ARBA00023012"/>
    </source>
</evidence>
<keyword evidence="8" id="KW-0067">ATP-binding</keyword>
<dbReference type="PROSITE" id="PS50113">
    <property type="entry name" value="PAC"/>
    <property type="match status" value="1"/>
</dbReference>
<dbReference type="EMBL" id="LT670818">
    <property type="protein sequence ID" value="SHG73722.1"/>
    <property type="molecule type" value="Genomic_DNA"/>
</dbReference>
<evidence type="ECO:0000256" key="6">
    <source>
        <dbReference type="ARBA" id="ARBA00022741"/>
    </source>
</evidence>
<dbReference type="Pfam" id="PF02518">
    <property type="entry name" value="HATPase_c"/>
    <property type="match status" value="1"/>
</dbReference>
<dbReference type="PANTHER" id="PTHR43642:SF1">
    <property type="entry name" value="HYBRID SIGNAL TRANSDUCTION HISTIDINE KINASE G"/>
    <property type="match status" value="1"/>
</dbReference>
<evidence type="ECO:0000256" key="4">
    <source>
        <dbReference type="ARBA" id="ARBA00022679"/>
    </source>
</evidence>
<reference evidence="14 15" key="1">
    <citation type="submission" date="2016-11" db="EMBL/GenBank/DDBJ databases">
        <authorList>
            <person name="Jaros S."/>
            <person name="Januszkiewicz K."/>
            <person name="Wedrychowicz H."/>
        </authorList>
    </citation>
    <scope>NUCLEOTIDE SEQUENCE [LARGE SCALE GENOMIC DNA]</scope>
    <source>
        <strain evidence="14 15">GAS242</strain>
    </source>
</reference>
<dbReference type="PROSITE" id="PS50112">
    <property type="entry name" value="PAS"/>
    <property type="match status" value="1"/>
</dbReference>
<dbReference type="EC" id="2.7.13.3" evidence="2"/>
<dbReference type="Pfam" id="PF00069">
    <property type="entry name" value="Pkinase"/>
    <property type="match status" value="1"/>
</dbReference>
<keyword evidence="6" id="KW-0547">Nucleotide-binding</keyword>
<dbReference type="Pfam" id="PF01590">
    <property type="entry name" value="GAF"/>
    <property type="match status" value="1"/>
</dbReference>
<dbReference type="Gene3D" id="3.40.50.300">
    <property type="entry name" value="P-loop containing nucleotide triphosphate hydrolases"/>
    <property type="match status" value="1"/>
</dbReference>
<dbReference type="Gene3D" id="3.30.565.10">
    <property type="entry name" value="Histidine kinase-like ATPase, C-terminal domain"/>
    <property type="match status" value="1"/>
</dbReference>
<dbReference type="SUPFAM" id="SSF47384">
    <property type="entry name" value="Homodimeric domain of signal transducing histidine kinase"/>
    <property type="match status" value="1"/>
</dbReference>
<dbReference type="Pfam" id="PF13426">
    <property type="entry name" value="PAS_9"/>
    <property type="match status" value="1"/>
</dbReference>
<dbReference type="InterPro" id="IPR003661">
    <property type="entry name" value="HisK_dim/P_dom"/>
</dbReference>
<dbReference type="PRINTS" id="PR00344">
    <property type="entry name" value="BCTRLSENSOR"/>
</dbReference>
<evidence type="ECO:0000256" key="2">
    <source>
        <dbReference type="ARBA" id="ARBA00012438"/>
    </source>
</evidence>
<evidence type="ECO:0000259" key="13">
    <source>
        <dbReference type="PROSITE" id="PS50113"/>
    </source>
</evidence>
<dbReference type="FunFam" id="3.30.565.10:FF:000042">
    <property type="entry name" value="Two-component sensor histidine kinase KdpD"/>
    <property type="match status" value="1"/>
</dbReference>
<evidence type="ECO:0000259" key="11">
    <source>
        <dbReference type="PROSITE" id="PS50109"/>
    </source>
</evidence>
<dbReference type="InterPro" id="IPR036097">
    <property type="entry name" value="HisK_dim/P_sf"/>
</dbReference>
<dbReference type="GO" id="GO:0042802">
    <property type="term" value="F:identical protein binding"/>
    <property type="evidence" value="ECO:0007669"/>
    <property type="project" value="UniProtKB-ARBA"/>
</dbReference>
<dbReference type="InterPro" id="IPR035965">
    <property type="entry name" value="PAS-like_dom_sf"/>
</dbReference>